<evidence type="ECO:0000313" key="1">
    <source>
        <dbReference type="EMBL" id="KWS03647.1"/>
    </source>
</evidence>
<dbReference type="AlphaFoldDB" id="A0A108U6V9"/>
<dbReference type="Proteomes" id="UP000023435">
    <property type="component" value="Unassembled WGS sequence"/>
</dbReference>
<protein>
    <submittedName>
        <fullName evidence="1">Uncharacterized protein</fullName>
    </submittedName>
</protein>
<organism evidence="1 2">
    <name type="scientific">Lysobacter capsici AZ78</name>
    <dbReference type="NCBI Taxonomy" id="1444315"/>
    <lineage>
        <taxon>Bacteria</taxon>
        <taxon>Pseudomonadati</taxon>
        <taxon>Pseudomonadota</taxon>
        <taxon>Gammaproteobacteria</taxon>
        <taxon>Lysobacterales</taxon>
        <taxon>Lysobacteraceae</taxon>
        <taxon>Lysobacter</taxon>
    </lineage>
</organism>
<accession>A0A108U6V9</accession>
<gene>
    <name evidence="1" type="ORF">AZ78_1195</name>
</gene>
<sequence length="97" mass="10550">MILGHRAFPCVAEGNACGQGVRTPVGWRRRPPRADAWTLGGGRTVVLCARAGFAKIRPAQGAVVEAMAEKRDCDSNWRSMGRVQNIHKMAGSADYLR</sequence>
<dbReference type="EMBL" id="JAJA02000001">
    <property type="protein sequence ID" value="KWS03647.1"/>
    <property type="molecule type" value="Genomic_DNA"/>
</dbReference>
<evidence type="ECO:0000313" key="2">
    <source>
        <dbReference type="Proteomes" id="UP000023435"/>
    </source>
</evidence>
<proteinExistence type="predicted"/>
<comment type="caution">
    <text evidence="1">The sequence shown here is derived from an EMBL/GenBank/DDBJ whole genome shotgun (WGS) entry which is preliminary data.</text>
</comment>
<name>A0A108U6V9_9GAMM</name>
<reference evidence="1 2" key="1">
    <citation type="journal article" date="2014" name="Genome Announc.">
        <title>Draft Genome Sequence of Lysobacter capsici AZ78, a Bacterium Antagonistic to Plant-Pathogenic Oomycetes.</title>
        <authorList>
            <person name="Puopolo G."/>
            <person name="Sonego P."/>
            <person name="Engelen K."/>
            <person name="Pertot I."/>
        </authorList>
    </citation>
    <scope>NUCLEOTIDE SEQUENCE [LARGE SCALE GENOMIC DNA]</scope>
    <source>
        <strain evidence="1 2">AZ78</strain>
    </source>
</reference>
<keyword evidence="2" id="KW-1185">Reference proteome</keyword>